<dbReference type="Proteomes" id="UP000469430">
    <property type="component" value="Unassembled WGS sequence"/>
</dbReference>
<sequence length="119" mass="12987">MQIIRTIVAIVLIVALLLFSFANWKPVEVNIWQGLVLETKIPALVLASFLLGLVPMWLLHRGTRWHLNRRIASLENAARTAAAALAPVAPVAPVDEPVATPHPPVSEPETPISESPLRP</sequence>
<organism evidence="3 4">
    <name type="scientific">Croceibacterium xixiisoli</name>
    <dbReference type="NCBI Taxonomy" id="1476466"/>
    <lineage>
        <taxon>Bacteria</taxon>
        <taxon>Pseudomonadati</taxon>
        <taxon>Pseudomonadota</taxon>
        <taxon>Alphaproteobacteria</taxon>
        <taxon>Sphingomonadales</taxon>
        <taxon>Erythrobacteraceae</taxon>
        <taxon>Croceibacterium</taxon>
    </lineage>
</organism>
<comment type="caution">
    <text evidence="3">The sequence shown here is derived from an EMBL/GenBank/DDBJ whole genome shotgun (WGS) entry which is preliminary data.</text>
</comment>
<evidence type="ECO:0000256" key="2">
    <source>
        <dbReference type="SAM" id="Phobius"/>
    </source>
</evidence>
<evidence type="ECO:0008006" key="5">
    <source>
        <dbReference type="Google" id="ProtNLM"/>
    </source>
</evidence>
<feature type="transmembrane region" description="Helical" evidence="2">
    <location>
        <begin position="41"/>
        <end position="60"/>
    </location>
</feature>
<dbReference type="AlphaFoldDB" id="A0A6I4TW37"/>
<name>A0A6I4TW37_9SPHN</name>
<reference evidence="3 4" key="1">
    <citation type="submission" date="2019-12" db="EMBL/GenBank/DDBJ databases">
        <title>Genomic-based taxomic classification of the family Erythrobacteraceae.</title>
        <authorList>
            <person name="Xu L."/>
        </authorList>
    </citation>
    <scope>NUCLEOTIDE SEQUENCE [LARGE SCALE GENOMIC DNA]</scope>
    <source>
        <strain evidence="3 4">S36</strain>
    </source>
</reference>
<dbReference type="RefSeq" id="WP_161390599.1">
    <property type="nucleotide sequence ID" value="NZ_JBHSCP010000001.1"/>
</dbReference>
<keyword evidence="2" id="KW-1133">Transmembrane helix</keyword>
<keyword evidence="2" id="KW-0812">Transmembrane</keyword>
<accession>A0A6I4TW37</accession>
<protein>
    <recommendedName>
        <fullName evidence="5">Lipopolysaccharide assembly protein A domain-containing protein</fullName>
    </recommendedName>
</protein>
<proteinExistence type="predicted"/>
<feature type="region of interest" description="Disordered" evidence="1">
    <location>
        <begin position="94"/>
        <end position="119"/>
    </location>
</feature>
<evidence type="ECO:0000313" key="3">
    <source>
        <dbReference type="EMBL" id="MXO99017.1"/>
    </source>
</evidence>
<dbReference type="OrthoDB" id="7595841at2"/>
<keyword evidence="4" id="KW-1185">Reference proteome</keyword>
<evidence type="ECO:0000313" key="4">
    <source>
        <dbReference type="Proteomes" id="UP000469430"/>
    </source>
</evidence>
<dbReference type="EMBL" id="WTYJ01000001">
    <property type="protein sequence ID" value="MXO99017.1"/>
    <property type="molecule type" value="Genomic_DNA"/>
</dbReference>
<evidence type="ECO:0000256" key="1">
    <source>
        <dbReference type="SAM" id="MobiDB-lite"/>
    </source>
</evidence>
<gene>
    <name evidence="3" type="ORF">GRI97_08450</name>
</gene>
<keyword evidence="2" id="KW-0472">Membrane</keyword>